<evidence type="ECO:0000256" key="5">
    <source>
        <dbReference type="ARBA" id="ARBA00022496"/>
    </source>
</evidence>
<name>A0A1W2ARE9_9HYPH</name>
<dbReference type="InterPro" id="IPR003439">
    <property type="entry name" value="ABC_transporter-like_ATP-bd"/>
</dbReference>
<dbReference type="AlphaFoldDB" id="A0A1W2ARE9"/>
<feature type="domain" description="ABC transporter" evidence="11">
    <location>
        <begin position="2"/>
        <end position="238"/>
    </location>
</feature>
<evidence type="ECO:0000259" key="11">
    <source>
        <dbReference type="PROSITE" id="PS50893"/>
    </source>
</evidence>
<dbReference type="CDD" id="cd03214">
    <property type="entry name" value="ABC_Iron-Siderophores_B12_Hemin"/>
    <property type="match status" value="1"/>
</dbReference>
<sequence length="263" mass="28576">MIEARGLSAAYGDTPVLFDVSARFSAGRLTALVGPNGCGKSTFLKAIMNFVPVSGGAVTLDGEPILKIGRRKLARRLAYLPQESQCPDYMTLGELVELAGYSRYSLFGGPTEGDRELFQKALGVVGLEGLAHRQVNRLSGGQRQRAFIAMILAQDAGIVLMDEPVNHLDMTYQYATMSLVKDLTRDHGKTVITVLHDLNLTLAFADDVVMMREGRIVAAGPVRETVTPETVGAVFDLDADIFERDGRLVCLPRMDARCRTLAA</sequence>
<keyword evidence="7 12" id="KW-0067">ATP-binding</keyword>
<keyword evidence="8" id="KW-0408">Iron</keyword>
<dbReference type="RefSeq" id="WP_084409464.1">
    <property type="nucleotide sequence ID" value="NZ_FWXR01000005.1"/>
</dbReference>
<comment type="subcellular location">
    <subcellularLocation>
        <location evidence="1">Cell membrane</location>
        <topology evidence="1">Peripheral membrane protein</topology>
    </subcellularLocation>
</comment>
<protein>
    <submittedName>
        <fullName evidence="12">Iron complex transport system ATP-binding protein</fullName>
    </submittedName>
</protein>
<evidence type="ECO:0000256" key="7">
    <source>
        <dbReference type="ARBA" id="ARBA00022840"/>
    </source>
</evidence>
<reference evidence="12 13" key="1">
    <citation type="submission" date="2017-04" db="EMBL/GenBank/DDBJ databases">
        <authorList>
            <person name="Afonso C.L."/>
            <person name="Miller P.J."/>
            <person name="Scott M.A."/>
            <person name="Spackman E."/>
            <person name="Goraichik I."/>
            <person name="Dimitrov K.M."/>
            <person name="Suarez D.L."/>
            <person name="Swayne D.E."/>
        </authorList>
    </citation>
    <scope>NUCLEOTIDE SEQUENCE [LARGE SCALE GENOMIC DNA]</scope>
    <source>
        <strain evidence="12 13">CGMCC 1.10972</strain>
    </source>
</reference>
<dbReference type="InterPro" id="IPR027417">
    <property type="entry name" value="P-loop_NTPase"/>
</dbReference>
<keyword evidence="3" id="KW-0813">Transport</keyword>
<dbReference type="GO" id="GO:0005524">
    <property type="term" value="F:ATP binding"/>
    <property type="evidence" value="ECO:0007669"/>
    <property type="project" value="UniProtKB-KW"/>
</dbReference>
<keyword evidence="9" id="KW-0406">Ion transport</keyword>
<accession>A0A1W2ARE9</accession>
<dbReference type="PANTHER" id="PTHR42771:SF3">
    <property type="entry name" value="PETROBACTIN IMPORT ATP-BINDING PROTEIN YCLP"/>
    <property type="match status" value="1"/>
</dbReference>
<dbReference type="InterPro" id="IPR051535">
    <property type="entry name" value="Siderophore_ABC-ATPase"/>
</dbReference>
<evidence type="ECO:0000256" key="2">
    <source>
        <dbReference type="ARBA" id="ARBA00005417"/>
    </source>
</evidence>
<dbReference type="EMBL" id="FWXR01000005">
    <property type="protein sequence ID" value="SMC63090.1"/>
    <property type="molecule type" value="Genomic_DNA"/>
</dbReference>
<dbReference type="PANTHER" id="PTHR42771">
    <property type="entry name" value="IRON(3+)-HYDROXAMATE IMPORT ATP-BINDING PROTEIN FHUC"/>
    <property type="match status" value="1"/>
</dbReference>
<dbReference type="PROSITE" id="PS00211">
    <property type="entry name" value="ABC_TRANSPORTER_1"/>
    <property type="match status" value="1"/>
</dbReference>
<dbReference type="InterPro" id="IPR017871">
    <property type="entry name" value="ABC_transporter-like_CS"/>
</dbReference>
<evidence type="ECO:0000313" key="12">
    <source>
        <dbReference type="EMBL" id="SMC63090.1"/>
    </source>
</evidence>
<dbReference type="InterPro" id="IPR003593">
    <property type="entry name" value="AAA+_ATPase"/>
</dbReference>
<dbReference type="SMART" id="SM00382">
    <property type="entry name" value="AAA"/>
    <property type="match status" value="1"/>
</dbReference>
<organism evidence="12 13">
    <name type="scientific">Fulvimarina manganoxydans</name>
    <dbReference type="NCBI Taxonomy" id="937218"/>
    <lineage>
        <taxon>Bacteria</taxon>
        <taxon>Pseudomonadati</taxon>
        <taxon>Pseudomonadota</taxon>
        <taxon>Alphaproteobacteria</taxon>
        <taxon>Hyphomicrobiales</taxon>
        <taxon>Aurantimonadaceae</taxon>
        <taxon>Fulvimarina</taxon>
    </lineage>
</organism>
<dbReference type="GO" id="GO:0005886">
    <property type="term" value="C:plasma membrane"/>
    <property type="evidence" value="ECO:0007669"/>
    <property type="project" value="UniProtKB-SubCell"/>
</dbReference>
<keyword evidence="6" id="KW-0547">Nucleotide-binding</keyword>
<evidence type="ECO:0000256" key="1">
    <source>
        <dbReference type="ARBA" id="ARBA00004202"/>
    </source>
</evidence>
<dbReference type="Proteomes" id="UP000192656">
    <property type="component" value="Unassembled WGS sequence"/>
</dbReference>
<dbReference type="Gene3D" id="3.40.50.300">
    <property type="entry name" value="P-loop containing nucleotide triphosphate hydrolases"/>
    <property type="match status" value="1"/>
</dbReference>
<dbReference type="GO" id="GO:0006826">
    <property type="term" value="P:iron ion transport"/>
    <property type="evidence" value="ECO:0007669"/>
    <property type="project" value="UniProtKB-KW"/>
</dbReference>
<keyword evidence="13" id="KW-1185">Reference proteome</keyword>
<evidence type="ECO:0000256" key="9">
    <source>
        <dbReference type="ARBA" id="ARBA00023065"/>
    </source>
</evidence>
<proteinExistence type="inferred from homology"/>
<gene>
    <name evidence="12" type="ORF">SAMN06297251_10520</name>
</gene>
<evidence type="ECO:0000256" key="8">
    <source>
        <dbReference type="ARBA" id="ARBA00023004"/>
    </source>
</evidence>
<keyword evidence="5" id="KW-0410">Iron transport</keyword>
<evidence type="ECO:0000256" key="10">
    <source>
        <dbReference type="ARBA" id="ARBA00023136"/>
    </source>
</evidence>
<evidence type="ECO:0000313" key="13">
    <source>
        <dbReference type="Proteomes" id="UP000192656"/>
    </source>
</evidence>
<dbReference type="FunFam" id="3.40.50.300:FF:000134">
    <property type="entry name" value="Iron-enterobactin ABC transporter ATP-binding protein"/>
    <property type="match status" value="1"/>
</dbReference>
<evidence type="ECO:0000256" key="4">
    <source>
        <dbReference type="ARBA" id="ARBA00022475"/>
    </source>
</evidence>
<dbReference type="PROSITE" id="PS50893">
    <property type="entry name" value="ABC_TRANSPORTER_2"/>
    <property type="match status" value="1"/>
</dbReference>
<comment type="similarity">
    <text evidence="2">Belongs to the ABC transporter superfamily.</text>
</comment>
<dbReference type="SUPFAM" id="SSF52540">
    <property type="entry name" value="P-loop containing nucleoside triphosphate hydrolases"/>
    <property type="match status" value="1"/>
</dbReference>
<keyword evidence="4" id="KW-1003">Cell membrane</keyword>
<dbReference type="GO" id="GO:0016887">
    <property type="term" value="F:ATP hydrolysis activity"/>
    <property type="evidence" value="ECO:0007669"/>
    <property type="project" value="InterPro"/>
</dbReference>
<dbReference type="OrthoDB" id="9810077at2"/>
<evidence type="ECO:0000256" key="3">
    <source>
        <dbReference type="ARBA" id="ARBA00022448"/>
    </source>
</evidence>
<dbReference type="Pfam" id="PF00005">
    <property type="entry name" value="ABC_tran"/>
    <property type="match status" value="1"/>
</dbReference>
<keyword evidence="10" id="KW-0472">Membrane</keyword>
<evidence type="ECO:0000256" key="6">
    <source>
        <dbReference type="ARBA" id="ARBA00022741"/>
    </source>
</evidence>
<dbReference type="STRING" id="937218.SAMN06297251_10520"/>